<keyword evidence="10" id="KW-1185">Reference proteome</keyword>
<comment type="similarity">
    <text evidence="3 8">Belongs to the methylenetetrahydrofolate reductase family.</text>
</comment>
<dbReference type="OrthoDB" id="9812555at2"/>
<dbReference type="PANTHER" id="PTHR45754:SF3">
    <property type="entry name" value="METHYLENETETRAHYDROFOLATE REDUCTASE (NADPH)"/>
    <property type="match status" value="1"/>
</dbReference>
<evidence type="ECO:0000256" key="6">
    <source>
        <dbReference type="ARBA" id="ARBA00023002"/>
    </source>
</evidence>
<dbReference type="Proteomes" id="UP000253790">
    <property type="component" value="Chromosome"/>
</dbReference>
<dbReference type="SUPFAM" id="SSF51730">
    <property type="entry name" value="FAD-linked oxidoreductase"/>
    <property type="match status" value="1"/>
</dbReference>
<evidence type="ECO:0000256" key="5">
    <source>
        <dbReference type="ARBA" id="ARBA00022827"/>
    </source>
</evidence>
<dbReference type="RefSeq" id="WP_114929859.1">
    <property type="nucleotide sequence ID" value="NZ_CP031229.1"/>
</dbReference>
<evidence type="ECO:0000256" key="3">
    <source>
        <dbReference type="ARBA" id="ARBA00006743"/>
    </source>
</evidence>
<dbReference type="PANTHER" id="PTHR45754">
    <property type="entry name" value="METHYLENETETRAHYDROFOLATE REDUCTASE"/>
    <property type="match status" value="1"/>
</dbReference>
<gene>
    <name evidence="9" type="ORF">DV701_16285</name>
</gene>
<reference evidence="9 10" key="1">
    <citation type="submission" date="2018-07" db="EMBL/GenBank/DDBJ databases">
        <title>Complete genome sequencing of Ornithinimicrobium sp. AMA3305.</title>
        <authorList>
            <person name="Bae J.-W."/>
        </authorList>
    </citation>
    <scope>NUCLEOTIDE SEQUENCE [LARGE SCALE GENOMIC DNA]</scope>
    <source>
        <strain evidence="9 10">AMA3305</strain>
    </source>
</reference>
<dbReference type="InterPro" id="IPR003171">
    <property type="entry name" value="Mehydrof_redctse-like"/>
</dbReference>
<evidence type="ECO:0000256" key="8">
    <source>
        <dbReference type="RuleBase" id="RU003862"/>
    </source>
</evidence>
<organism evidence="9 10">
    <name type="scientific">Ornithinimicrobium avium</name>
    <dbReference type="NCBI Taxonomy" id="2283195"/>
    <lineage>
        <taxon>Bacteria</taxon>
        <taxon>Bacillati</taxon>
        <taxon>Actinomycetota</taxon>
        <taxon>Actinomycetes</taxon>
        <taxon>Micrococcales</taxon>
        <taxon>Ornithinimicrobiaceae</taxon>
        <taxon>Ornithinimicrobium</taxon>
    </lineage>
</organism>
<protein>
    <recommendedName>
        <fullName evidence="8">Methylenetetrahydrofolate reductase</fullName>
    </recommendedName>
</protein>
<dbReference type="GO" id="GO:0106312">
    <property type="term" value="F:methylenetetrahydrofolate reductase (NADH) activity"/>
    <property type="evidence" value="ECO:0007669"/>
    <property type="project" value="UniProtKB-EC"/>
</dbReference>
<proteinExistence type="inferred from homology"/>
<dbReference type="UniPathway" id="UPA00193"/>
<sequence>MSGAVDLAVRRLLEGARYEVLPTASIHDQVLEHVPTSVTVSVTASPGKRLGATLDLSASLATAGYDVVPHLAARMVSGRAELVDIVEQLRELGVRRVFVPAGDAQVPVGDYVQALDLLHDLRDMGDPFPEVSITGYPEAHPFIEDDVVVQAMWDKRLHATHVVSNMTFDPEILAAWVHRIRRRGVNLPLLAGVPGPVERTKLLAMGTKIGVGDSLRFLRKQRKVMTRVVGSGFSTDRFVTSVAGLAADPAMGVAGLHVYTFNQVGVVEAWRRAALSHEARGAHGRSAARG</sequence>
<evidence type="ECO:0000256" key="4">
    <source>
        <dbReference type="ARBA" id="ARBA00022630"/>
    </source>
</evidence>
<name>A0A345NR07_9MICO</name>
<comment type="catalytic activity">
    <reaction evidence="7">
        <text>(6S)-5-methyl-5,6,7,8-tetrahydrofolate + NAD(+) = (6R)-5,10-methylene-5,6,7,8-tetrahydrofolate + NADH + H(+)</text>
        <dbReference type="Rhea" id="RHEA:19821"/>
        <dbReference type="ChEBI" id="CHEBI:15378"/>
        <dbReference type="ChEBI" id="CHEBI:15636"/>
        <dbReference type="ChEBI" id="CHEBI:18608"/>
        <dbReference type="ChEBI" id="CHEBI:57540"/>
        <dbReference type="ChEBI" id="CHEBI:57945"/>
        <dbReference type="EC" id="1.5.1.54"/>
    </reaction>
    <physiologicalReaction direction="right-to-left" evidence="7">
        <dbReference type="Rhea" id="RHEA:19823"/>
    </physiologicalReaction>
</comment>
<comment type="pathway">
    <text evidence="2 8">One-carbon metabolism; tetrahydrofolate interconversion.</text>
</comment>
<evidence type="ECO:0000256" key="1">
    <source>
        <dbReference type="ARBA" id="ARBA00001974"/>
    </source>
</evidence>
<evidence type="ECO:0000256" key="7">
    <source>
        <dbReference type="ARBA" id="ARBA00048628"/>
    </source>
</evidence>
<dbReference type="Pfam" id="PF02219">
    <property type="entry name" value="MTHFR"/>
    <property type="match status" value="1"/>
</dbReference>
<dbReference type="GO" id="GO:0035999">
    <property type="term" value="P:tetrahydrofolate interconversion"/>
    <property type="evidence" value="ECO:0007669"/>
    <property type="project" value="UniProtKB-UniPathway"/>
</dbReference>
<dbReference type="GO" id="GO:0071949">
    <property type="term" value="F:FAD binding"/>
    <property type="evidence" value="ECO:0007669"/>
    <property type="project" value="TreeGrafter"/>
</dbReference>
<dbReference type="Gene3D" id="3.20.20.220">
    <property type="match status" value="1"/>
</dbReference>
<keyword evidence="5 8" id="KW-0274">FAD</keyword>
<keyword evidence="6 8" id="KW-0560">Oxidoreductase</keyword>
<dbReference type="EMBL" id="CP031229">
    <property type="protein sequence ID" value="AXH97465.1"/>
    <property type="molecule type" value="Genomic_DNA"/>
</dbReference>
<evidence type="ECO:0000313" key="10">
    <source>
        <dbReference type="Proteomes" id="UP000253790"/>
    </source>
</evidence>
<evidence type="ECO:0000313" key="9">
    <source>
        <dbReference type="EMBL" id="AXH97465.1"/>
    </source>
</evidence>
<dbReference type="GO" id="GO:0009086">
    <property type="term" value="P:methionine biosynthetic process"/>
    <property type="evidence" value="ECO:0007669"/>
    <property type="project" value="TreeGrafter"/>
</dbReference>
<comment type="cofactor">
    <cofactor evidence="1 8">
        <name>FAD</name>
        <dbReference type="ChEBI" id="CHEBI:57692"/>
    </cofactor>
</comment>
<dbReference type="AlphaFoldDB" id="A0A345NR07"/>
<dbReference type="InterPro" id="IPR029041">
    <property type="entry name" value="FAD-linked_oxidoreductase-like"/>
</dbReference>
<dbReference type="KEGG" id="orn:DV701_16285"/>
<evidence type="ECO:0000256" key="2">
    <source>
        <dbReference type="ARBA" id="ARBA00004777"/>
    </source>
</evidence>
<dbReference type="GO" id="GO:0005829">
    <property type="term" value="C:cytosol"/>
    <property type="evidence" value="ECO:0007669"/>
    <property type="project" value="TreeGrafter"/>
</dbReference>
<keyword evidence="4 8" id="KW-0285">Flavoprotein</keyword>
<accession>A0A345NR07</accession>